<accession>A0A067NDH5</accession>
<name>A0A067NDH5_PLEO1</name>
<dbReference type="VEuPathDB" id="FungiDB:PLEOSDRAFT_1046876"/>
<dbReference type="HOGENOM" id="CLU_144958_0_0_1"/>
<dbReference type="EMBL" id="KL198011">
    <property type="protein sequence ID" value="KDQ25025.1"/>
    <property type="molecule type" value="Genomic_DNA"/>
</dbReference>
<evidence type="ECO:0000256" key="1">
    <source>
        <dbReference type="SAM" id="MobiDB-lite"/>
    </source>
</evidence>
<dbReference type="STRING" id="1137138.A0A067NDH5"/>
<protein>
    <submittedName>
        <fullName evidence="2">Uncharacterized protein</fullName>
    </submittedName>
</protein>
<organism evidence="2 3">
    <name type="scientific">Pleurotus ostreatus (strain PC15)</name>
    <name type="common">Oyster mushroom</name>
    <dbReference type="NCBI Taxonomy" id="1137138"/>
    <lineage>
        <taxon>Eukaryota</taxon>
        <taxon>Fungi</taxon>
        <taxon>Dikarya</taxon>
        <taxon>Basidiomycota</taxon>
        <taxon>Agaricomycotina</taxon>
        <taxon>Agaricomycetes</taxon>
        <taxon>Agaricomycetidae</taxon>
        <taxon>Agaricales</taxon>
        <taxon>Pleurotineae</taxon>
        <taxon>Pleurotaceae</taxon>
        <taxon>Pleurotus</taxon>
    </lineage>
</organism>
<feature type="region of interest" description="Disordered" evidence="1">
    <location>
        <begin position="58"/>
        <end position="101"/>
    </location>
</feature>
<dbReference type="Proteomes" id="UP000027073">
    <property type="component" value="Unassembled WGS sequence"/>
</dbReference>
<dbReference type="AlphaFoldDB" id="A0A067NDH5"/>
<evidence type="ECO:0000313" key="2">
    <source>
        <dbReference type="EMBL" id="KDQ25025.1"/>
    </source>
</evidence>
<dbReference type="OrthoDB" id="3018493at2759"/>
<dbReference type="InParanoid" id="A0A067NDH5"/>
<sequence length="136" mass="14929">MELATAQTRPTDTINARTAFHEVQAALRPLLNEVQTQEQLDAVLENVREICHELRDGMTVHGPTPLNPKGRPRTQRITGAIEGRPRGGGASGSRRIPSPSIDVLEPRQPAMAKRVLRCGMCRCPGHNRLACPLLAR</sequence>
<feature type="compositionally biased region" description="Low complexity" evidence="1">
    <location>
        <begin position="92"/>
        <end position="101"/>
    </location>
</feature>
<proteinExistence type="predicted"/>
<reference evidence="3" key="1">
    <citation type="journal article" date="2014" name="Proc. Natl. Acad. Sci. U.S.A.">
        <title>Extensive sampling of basidiomycete genomes demonstrates inadequacy of the white-rot/brown-rot paradigm for wood decay fungi.</title>
        <authorList>
            <person name="Riley R."/>
            <person name="Salamov A.A."/>
            <person name="Brown D.W."/>
            <person name="Nagy L.G."/>
            <person name="Floudas D."/>
            <person name="Held B.W."/>
            <person name="Levasseur A."/>
            <person name="Lombard V."/>
            <person name="Morin E."/>
            <person name="Otillar R."/>
            <person name="Lindquist E.A."/>
            <person name="Sun H."/>
            <person name="LaButti K.M."/>
            <person name="Schmutz J."/>
            <person name="Jabbour D."/>
            <person name="Luo H."/>
            <person name="Baker S.E."/>
            <person name="Pisabarro A.G."/>
            <person name="Walton J.D."/>
            <person name="Blanchette R.A."/>
            <person name="Henrissat B."/>
            <person name="Martin F."/>
            <person name="Cullen D."/>
            <person name="Hibbett D.S."/>
            <person name="Grigoriev I.V."/>
        </authorList>
    </citation>
    <scope>NUCLEOTIDE SEQUENCE [LARGE SCALE GENOMIC DNA]</scope>
    <source>
        <strain evidence="3">PC15</strain>
    </source>
</reference>
<gene>
    <name evidence="2" type="ORF">PLEOSDRAFT_1046876</name>
</gene>
<evidence type="ECO:0000313" key="3">
    <source>
        <dbReference type="Proteomes" id="UP000027073"/>
    </source>
</evidence>